<evidence type="ECO:0000313" key="2">
    <source>
        <dbReference type="EMBL" id="PWS29295.1"/>
    </source>
</evidence>
<protein>
    <submittedName>
        <fullName evidence="2">Uncharacterized protein</fullName>
    </submittedName>
</protein>
<keyword evidence="1" id="KW-1133">Transmembrane helix</keyword>
<dbReference type="AlphaFoldDB" id="A0A317ESA8"/>
<organism evidence="2 3">
    <name type="scientific">Pedobacter yonginense</name>
    <dbReference type="NCBI Taxonomy" id="651869"/>
    <lineage>
        <taxon>Bacteria</taxon>
        <taxon>Pseudomonadati</taxon>
        <taxon>Bacteroidota</taxon>
        <taxon>Sphingobacteriia</taxon>
        <taxon>Sphingobacteriales</taxon>
        <taxon>Sphingobacteriaceae</taxon>
        <taxon>Pedobacter</taxon>
    </lineage>
</organism>
<name>A0A317ESA8_9SPHI</name>
<comment type="caution">
    <text evidence="2">The sequence shown here is derived from an EMBL/GenBank/DDBJ whole genome shotgun (WGS) entry which is preliminary data.</text>
</comment>
<feature type="transmembrane region" description="Helical" evidence="1">
    <location>
        <begin position="36"/>
        <end position="54"/>
    </location>
</feature>
<gene>
    <name evidence="2" type="ORF">DHW03_05620</name>
</gene>
<sequence length="121" mass="14585">MINTIKDFIISFNVYSYYFVESFWLTDGNHSKEYKIGSSLTVLLIVNFGWIYFINNQIPFNWKAAVFFTGCYNLLIFAFFHTKITGIIERNKSKRFVRYYPFFIVYLTVGIILFFIDIFYY</sequence>
<reference evidence="2 3" key="1">
    <citation type="submission" date="2018-05" db="EMBL/GenBank/DDBJ databases">
        <title>Pedobacter paludis sp. nov., isolated from wetland soil.</title>
        <authorList>
            <person name="Zhang Y."/>
            <person name="Wang G."/>
        </authorList>
    </citation>
    <scope>NUCLEOTIDE SEQUENCE [LARGE SCALE GENOMIC DNA]</scope>
    <source>
        <strain evidence="2 3">KCTC22721</strain>
    </source>
</reference>
<dbReference type="EMBL" id="QGNZ01000001">
    <property type="protein sequence ID" value="PWS29295.1"/>
    <property type="molecule type" value="Genomic_DNA"/>
</dbReference>
<proteinExistence type="predicted"/>
<evidence type="ECO:0000313" key="3">
    <source>
        <dbReference type="Proteomes" id="UP000245379"/>
    </source>
</evidence>
<evidence type="ECO:0000256" key="1">
    <source>
        <dbReference type="SAM" id="Phobius"/>
    </source>
</evidence>
<accession>A0A317ESA8</accession>
<keyword evidence="1" id="KW-0812">Transmembrane</keyword>
<feature type="transmembrane region" description="Helical" evidence="1">
    <location>
        <begin position="60"/>
        <end position="80"/>
    </location>
</feature>
<feature type="transmembrane region" description="Helical" evidence="1">
    <location>
        <begin position="100"/>
        <end position="120"/>
    </location>
</feature>
<dbReference type="Proteomes" id="UP000245379">
    <property type="component" value="Unassembled WGS sequence"/>
</dbReference>
<keyword evidence="3" id="KW-1185">Reference proteome</keyword>
<keyword evidence="1" id="KW-0472">Membrane</keyword>